<gene>
    <name evidence="3" type="ORF">KP509_28G020600</name>
</gene>
<dbReference type="OrthoDB" id="2017864at2759"/>
<dbReference type="EMBL" id="CM035433">
    <property type="protein sequence ID" value="KAH7293314.1"/>
    <property type="molecule type" value="Genomic_DNA"/>
</dbReference>
<keyword evidence="4" id="KW-1185">Reference proteome</keyword>
<dbReference type="PANTHER" id="PTHR43592:SF7">
    <property type="entry name" value="CAAX AMINO TERMINAL PROTEASE FAMILY PROTEIN"/>
    <property type="match status" value="1"/>
</dbReference>
<comment type="caution">
    <text evidence="3">The sequence shown here is derived from an EMBL/GenBank/DDBJ whole genome shotgun (WGS) entry which is preliminary data.</text>
</comment>
<name>A0A8T2RC06_CERRI</name>
<proteinExistence type="predicted"/>
<dbReference type="Proteomes" id="UP000825935">
    <property type="component" value="Chromosome 28"/>
</dbReference>
<sequence>MNLITAAPSRASFSLRLHNNGALVQREGRRTEFVLSGFFILPHYFNGKPRPARHSNLVVKASSKRASSKKRMKGKQDNSIAAPRNIKVEGSELDMKNSNRAADGIASSSLKEEANEIVEFGSAVGISDASAPPNREKVLKACVTTCSVLFMVGVLIQQATHFAAESGLSVPESMLSLKFSLEVEDLKVICGLILTISFSRQLLLLIWPEFLESSEAANKEVLKPLKPIDYAVVAILPAISEELLFRGALLPLCGLDWKGITVTGLFFGVLHLTGGRKNAFAIWASIVGMLYGLAYVRTGSVLVPMVAHGANNLIGATIWKLKQEGSQPGQ</sequence>
<protein>
    <recommendedName>
        <fullName evidence="2">CAAX prenyl protease 2/Lysostaphin resistance protein A-like domain-containing protein</fullName>
    </recommendedName>
</protein>
<evidence type="ECO:0000259" key="2">
    <source>
        <dbReference type="Pfam" id="PF02517"/>
    </source>
</evidence>
<dbReference type="PANTHER" id="PTHR43592">
    <property type="entry name" value="CAAX AMINO TERMINAL PROTEASE"/>
    <property type="match status" value="1"/>
</dbReference>
<feature type="region of interest" description="Disordered" evidence="1">
    <location>
        <begin position="60"/>
        <end position="81"/>
    </location>
</feature>
<dbReference type="AlphaFoldDB" id="A0A8T2RC06"/>
<organism evidence="3 4">
    <name type="scientific">Ceratopteris richardii</name>
    <name type="common">Triangle waterfern</name>
    <dbReference type="NCBI Taxonomy" id="49495"/>
    <lineage>
        <taxon>Eukaryota</taxon>
        <taxon>Viridiplantae</taxon>
        <taxon>Streptophyta</taxon>
        <taxon>Embryophyta</taxon>
        <taxon>Tracheophyta</taxon>
        <taxon>Polypodiopsida</taxon>
        <taxon>Polypodiidae</taxon>
        <taxon>Polypodiales</taxon>
        <taxon>Pteridineae</taxon>
        <taxon>Pteridaceae</taxon>
        <taxon>Parkerioideae</taxon>
        <taxon>Ceratopteris</taxon>
    </lineage>
</organism>
<dbReference type="InterPro" id="IPR003675">
    <property type="entry name" value="Rce1/LyrA-like_dom"/>
</dbReference>
<reference evidence="3" key="1">
    <citation type="submission" date="2021-08" db="EMBL/GenBank/DDBJ databases">
        <title>WGS assembly of Ceratopteris richardii.</title>
        <authorList>
            <person name="Marchant D.B."/>
            <person name="Chen G."/>
            <person name="Jenkins J."/>
            <person name="Shu S."/>
            <person name="Leebens-Mack J."/>
            <person name="Grimwood J."/>
            <person name="Schmutz J."/>
            <person name="Soltis P."/>
            <person name="Soltis D."/>
            <person name="Chen Z.-H."/>
        </authorList>
    </citation>
    <scope>NUCLEOTIDE SEQUENCE</scope>
    <source>
        <strain evidence="3">Whitten #5841</strain>
        <tissue evidence="3">Leaf</tissue>
    </source>
</reference>
<feature type="domain" description="CAAX prenyl protease 2/Lysostaphin resistance protein A-like" evidence="2">
    <location>
        <begin position="228"/>
        <end position="314"/>
    </location>
</feature>
<evidence type="ECO:0000313" key="3">
    <source>
        <dbReference type="EMBL" id="KAH7293314.1"/>
    </source>
</evidence>
<feature type="compositionally biased region" description="Basic residues" evidence="1">
    <location>
        <begin position="62"/>
        <end position="73"/>
    </location>
</feature>
<dbReference type="GO" id="GO:0004175">
    <property type="term" value="F:endopeptidase activity"/>
    <property type="evidence" value="ECO:0007669"/>
    <property type="project" value="UniProtKB-ARBA"/>
</dbReference>
<dbReference type="GO" id="GO:0080120">
    <property type="term" value="P:CAAX-box protein maturation"/>
    <property type="evidence" value="ECO:0007669"/>
    <property type="project" value="UniProtKB-ARBA"/>
</dbReference>
<evidence type="ECO:0000313" key="4">
    <source>
        <dbReference type="Proteomes" id="UP000825935"/>
    </source>
</evidence>
<dbReference type="Pfam" id="PF02517">
    <property type="entry name" value="Rce1-like"/>
    <property type="match status" value="1"/>
</dbReference>
<accession>A0A8T2RC06</accession>
<evidence type="ECO:0000256" key="1">
    <source>
        <dbReference type="SAM" id="MobiDB-lite"/>
    </source>
</evidence>